<reference evidence="7 8" key="3">
    <citation type="journal article" date="2011" name="Nat. Chem. Biol.">
        <title>Reveromycin A biosynthesis uses RevG and RevJ for stereospecific spiroacetal formation.</title>
        <authorList>
            <person name="Takahashi S."/>
            <person name="Toyoda A."/>
            <person name="Sekiyama Y."/>
            <person name="Takagi H."/>
            <person name="Nogawa T."/>
            <person name="Uramoto M."/>
            <person name="Suzuki R."/>
            <person name="Koshino H."/>
            <person name="Kumano T."/>
            <person name="Panthee S."/>
            <person name="Dairi T."/>
            <person name="Ishikawa J."/>
            <person name="Ikeda H."/>
            <person name="Sakaki Y."/>
            <person name="Osada H."/>
        </authorList>
    </citation>
    <scope>NUCLEOTIDE SEQUENCE [LARGE SCALE GENOMIC DNA]</scope>
    <source>
        <strain evidence="7 8">SN-593</strain>
    </source>
</reference>
<feature type="compositionally biased region" description="Pro residues" evidence="5">
    <location>
        <begin position="375"/>
        <end position="384"/>
    </location>
</feature>
<feature type="compositionally biased region" description="Low complexity" evidence="5">
    <location>
        <begin position="352"/>
        <end position="368"/>
    </location>
</feature>
<dbReference type="AlphaFoldDB" id="A0A7U3VR22"/>
<dbReference type="SUPFAM" id="SSF52540">
    <property type="entry name" value="P-loop containing nucleoside triphosphate hydrolases"/>
    <property type="match status" value="1"/>
</dbReference>
<dbReference type="InterPro" id="IPR003593">
    <property type="entry name" value="AAA+_ATPase"/>
</dbReference>
<dbReference type="Gene3D" id="3.40.50.300">
    <property type="entry name" value="P-loop containing nucleotide triphosphate hydrolases"/>
    <property type="match status" value="1"/>
</dbReference>
<dbReference type="PROSITE" id="PS50893">
    <property type="entry name" value="ABC_TRANSPORTER_2"/>
    <property type="match status" value="1"/>
</dbReference>
<accession>A0A7U3VR22</accession>
<dbReference type="InterPro" id="IPR003439">
    <property type="entry name" value="ABC_transporter-like_ATP-bd"/>
</dbReference>
<evidence type="ECO:0000256" key="5">
    <source>
        <dbReference type="SAM" id="MobiDB-lite"/>
    </source>
</evidence>
<keyword evidence="8" id="KW-1185">Reference proteome</keyword>
<evidence type="ECO:0000256" key="2">
    <source>
        <dbReference type="ARBA" id="ARBA00022448"/>
    </source>
</evidence>
<dbReference type="PANTHER" id="PTHR43335">
    <property type="entry name" value="ABC TRANSPORTER, ATP-BINDING PROTEIN"/>
    <property type="match status" value="1"/>
</dbReference>
<proteinExistence type="inferred from homology"/>
<reference evidence="7 8" key="1">
    <citation type="journal article" date="2010" name="J. Bacteriol.">
        <title>Biochemical characterization of a novel indole prenyltransferase from Streptomyces sp. SN-593.</title>
        <authorList>
            <person name="Takahashi S."/>
            <person name="Takagi H."/>
            <person name="Toyoda A."/>
            <person name="Uramoto M."/>
            <person name="Nogawa T."/>
            <person name="Ueki M."/>
            <person name="Sakaki Y."/>
            <person name="Osada H."/>
        </authorList>
    </citation>
    <scope>NUCLEOTIDE SEQUENCE [LARGE SCALE GENOMIC DNA]</scope>
    <source>
        <strain evidence="7 8">SN-593</strain>
    </source>
</reference>
<dbReference type="CDD" id="cd03268">
    <property type="entry name" value="ABC_BcrA_bacitracin_resist"/>
    <property type="match status" value="1"/>
</dbReference>
<name>A0A7U3VR22_9ACTN</name>
<evidence type="ECO:0000313" key="7">
    <source>
        <dbReference type="EMBL" id="BBB00235.1"/>
    </source>
</evidence>
<protein>
    <submittedName>
        <fullName evidence="7">Putative ABC transporter ATP-binding protein</fullName>
    </submittedName>
</protein>
<dbReference type="GO" id="GO:0016887">
    <property type="term" value="F:ATP hydrolysis activity"/>
    <property type="evidence" value="ECO:0007669"/>
    <property type="project" value="InterPro"/>
</dbReference>
<dbReference type="Pfam" id="PF00005">
    <property type="entry name" value="ABC_tran"/>
    <property type="match status" value="1"/>
</dbReference>
<feature type="compositionally biased region" description="Gly residues" evidence="5">
    <location>
        <begin position="302"/>
        <end position="312"/>
    </location>
</feature>
<dbReference type="PANTHER" id="PTHR43335:SF4">
    <property type="entry name" value="ABC TRANSPORTER, ATP-BINDING PROTEIN"/>
    <property type="match status" value="1"/>
</dbReference>
<feature type="domain" description="ABC transporter" evidence="6">
    <location>
        <begin position="2"/>
        <end position="227"/>
    </location>
</feature>
<sequence>MIELQGLTKRYGDKTAVDHLTFTVRPGVVTGFLGPNGAGKSTTMRMMLGLDNPTSGDVRIDGKHYAQLSEPLKYIGALLDAKAIHGGRTAYHHLLCMAQSNRIPRHRVDEVLETVGLSAVAKKRSKGFSLGMGQRLGIAGALLGDPEILMFDEPVNGLDPEGIHWIRNLMKGLAAQGRTVFVSSHLMSEMALTADHLIVIGRGRLMADTSMSDFIEKNSRSYVRLRSPQREQLKDVMAKAGHTVVETADGGFEVSDGDAATLGELAAKHQLVLHELSPQRASLEEAFMQLTAESVEYHAHGQVGGPPVGGPGAPARGAAGQPGAPAGAPPSAGSPYGGSPYGQSPYGPSPYAPGQAAPQGQGWQQPQQGGQGAPPQAPPAPPNAPEWGAQWRDQGKKKGH</sequence>
<reference evidence="7 8" key="2">
    <citation type="journal article" date="2011" name="J. Antibiot.">
        <title>Furaquinocins I and J: novel polyketide isoprenoid hybrid compounds from Streptomyces reveromyceticus SN-593.</title>
        <authorList>
            <person name="Panthee S."/>
            <person name="Takahashi S."/>
            <person name="Takagi H."/>
            <person name="Nogawa T."/>
            <person name="Oowada E."/>
            <person name="Uramoto M."/>
            <person name="Osada H."/>
        </authorList>
    </citation>
    <scope>NUCLEOTIDE SEQUENCE [LARGE SCALE GENOMIC DNA]</scope>
    <source>
        <strain evidence="7 8">SN-593</strain>
    </source>
</reference>
<organism evidence="7 8">
    <name type="scientific">Actinacidiphila reveromycinica</name>
    <dbReference type="NCBI Taxonomy" id="659352"/>
    <lineage>
        <taxon>Bacteria</taxon>
        <taxon>Bacillati</taxon>
        <taxon>Actinomycetota</taxon>
        <taxon>Actinomycetes</taxon>
        <taxon>Kitasatosporales</taxon>
        <taxon>Streptomycetaceae</taxon>
        <taxon>Actinacidiphila</taxon>
    </lineage>
</organism>
<feature type="compositionally biased region" description="Low complexity" evidence="5">
    <location>
        <begin position="313"/>
        <end position="334"/>
    </location>
</feature>
<gene>
    <name evidence="7" type="ORF">RVR_7209</name>
</gene>
<dbReference type="GO" id="GO:0005524">
    <property type="term" value="F:ATP binding"/>
    <property type="evidence" value="ECO:0007669"/>
    <property type="project" value="UniProtKB-KW"/>
</dbReference>
<evidence type="ECO:0000259" key="6">
    <source>
        <dbReference type="PROSITE" id="PS50893"/>
    </source>
</evidence>
<keyword evidence="4 7" id="KW-0067">ATP-binding</keyword>
<dbReference type="KEGG" id="arev:RVR_7209"/>
<dbReference type="Proteomes" id="UP000595703">
    <property type="component" value="Chromosome"/>
</dbReference>
<dbReference type="EMBL" id="AP018365">
    <property type="protein sequence ID" value="BBB00235.1"/>
    <property type="molecule type" value="Genomic_DNA"/>
</dbReference>
<dbReference type="InterPro" id="IPR027417">
    <property type="entry name" value="P-loop_NTPase"/>
</dbReference>
<keyword evidence="3" id="KW-0547">Nucleotide-binding</keyword>
<evidence type="ECO:0000256" key="4">
    <source>
        <dbReference type="ARBA" id="ARBA00022840"/>
    </source>
</evidence>
<dbReference type="SMART" id="SM00382">
    <property type="entry name" value="AAA"/>
    <property type="match status" value="1"/>
</dbReference>
<comment type="similarity">
    <text evidence="1">Belongs to the ABC transporter superfamily.</text>
</comment>
<reference evidence="7 8" key="4">
    <citation type="journal article" date="2020" name="Sci. Rep.">
        <title>beta-carboline chemical signals induce reveromycin production through a LuxR family regulator in Streptomyces sp. SN-593.</title>
        <authorList>
            <person name="Panthee S."/>
            <person name="Kito N."/>
            <person name="Hayashi T."/>
            <person name="Shimizu T."/>
            <person name="Ishikawa J."/>
            <person name="Hamamoto H."/>
            <person name="Osada H."/>
            <person name="Takahashi S."/>
        </authorList>
    </citation>
    <scope>NUCLEOTIDE SEQUENCE [LARGE SCALE GENOMIC DNA]</scope>
    <source>
        <strain evidence="7 8">SN-593</strain>
    </source>
</reference>
<evidence type="ECO:0000256" key="3">
    <source>
        <dbReference type="ARBA" id="ARBA00022741"/>
    </source>
</evidence>
<feature type="region of interest" description="Disordered" evidence="5">
    <location>
        <begin position="300"/>
        <end position="400"/>
    </location>
</feature>
<keyword evidence="2" id="KW-0813">Transport</keyword>
<evidence type="ECO:0000256" key="1">
    <source>
        <dbReference type="ARBA" id="ARBA00005417"/>
    </source>
</evidence>
<evidence type="ECO:0000313" key="8">
    <source>
        <dbReference type="Proteomes" id="UP000595703"/>
    </source>
</evidence>